<keyword evidence="1" id="KW-0732">Signal</keyword>
<name>A0AAI8FRP4_9BURK</name>
<dbReference type="KEGG" id="bok:DM82_5119"/>
<sequence>MRKTVATWLFAFGAATGAAHAADWAGKEIRLTVGPTYRRSNTRCPAASSRASASTSQTRFGRNCARCV</sequence>
<dbReference type="AlphaFoldDB" id="A0AAI8FRP4"/>
<organism evidence="2 3">
    <name type="scientific">Burkholderia oklahomensis</name>
    <dbReference type="NCBI Taxonomy" id="342113"/>
    <lineage>
        <taxon>Bacteria</taxon>
        <taxon>Pseudomonadati</taxon>
        <taxon>Pseudomonadota</taxon>
        <taxon>Betaproteobacteria</taxon>
        <taxon>Burkholderiales</taxon>
        <taxon>Burkholderiaceae</taxon>
        <taxon>Burkholderia</taxon>
        <taxon>pseudomallei group</taxon>
    </lineage>
</organism>
<reference evidence="2 3" key="1">
    <citation type="submission" date="2014-06" db="EMBL/GenBank/DDBJ databases">
        <authorList>
            <person name="Bishop-Lilly K.A."/>
            <person name="Broomall S.M."/>
            <person name="Chain P.S."/>
            <person name="Chertkov O."/>
            <person name="Coyne S.R."/>
            <person name="Daligault H.E."/>
            <person name="Davenport K.W."/>
            <person name="Erkkila T."/>
            <person name="Frey K.G."/>
            <person name="Gibbons H.S."/>
            <person name="Gu W."/>
            <person name="Jaissle J."/>
            <person name="Johnson S.L."/>
            <person name="Koroleva G.I."/>
            <person name="Ladner J.T."/>
            <person name="Lo C.-C."/>
            <person name="Minogue T.D."/>
            <person name="Munk C."/>
            <person name="Palacios G.F."/>
            <person name="Redden C.L."/>
            <person name="Rosenzweig C.N."/>
            <person name="Scholz M.B."/>
            <person name="Teshima H."/>
            <person name="Xu Y."/>
        </authorList>
    </citation>
    <scope>NUCLEOTIDE SEQUENCE [LARGE SCALE GENOMIC DNA]</scope>
    <source>
        <strain evidence="2 3">EO147</strain>
    </source>
</reference>
<dbReference type="RefSeq" id="WP_232239118.1">
    <property type="nucleotide sequence ID" value="NZ_CP008727.1"/>
</dbReference>
<dbReference type="EMBL" id="CP008727">
    <property type="protein sequence ID" value="AIO70936.1"/>
    <property type="molecule type" value="Genomic_DNA"/>
</dbReference>
<proteinExistence type="predicted"/>
<accession>A0AAI8FRP4</accession>
<dbReference type="Proteomes" id="UP000029424">
    <property type="component" value="Chromosome 2"/>
</dbReference>
<gene>
    <name evidence="2" type="ORF">DM82_5119</name>
</gene>
<feature type="signal peptide" evidence="1">
    <location>
        <begin position="1"/>
        <end position="21"/>
    </location>
</feature>
<evidence type="ECO:0000313" key="3">
    <source>
        <dbReference type="Proteomes" id="UP000029424"/>
    </source>
</evidence>
<protein>
    <submittedName>
        <fullName evidence="2">Uncharacterized protein</fullName>
    </submittedName>
</protein>
<keyword evidence="3" id="KW-1185">Reference proteome</keyword>
<evidence type="ECO:0000313" key="2">
    <source>
        <dbReference type="EMBL" id="AIO70936.1"/>
    </source>
</evidence>
<feature type="chain" id="PRO_5042617780" evidence="1">
    <location>
        <begin position="22"/>
        <end position="68"/>
    </location>
</feature>
<evidence type="ECO:0000256" key="1">
    <source>
        <dbReference type="SAM" id="SignalP"/>
    </source>
</evidence>